<evidence type="ECO:0000256" key="6">
    <source>
        <dbReference type="ARBA" id="ARBA00023125"/>
    </source>
</evidence>
<dbReference type="GO" id="GO:0003677">
    <property type="term" value="F:DNA binding"/>
    <property type="evidence" value="ECO:0007669"/>
    <property type="project" value="UniProtKB-KW"/>
</dbReference>
<keyword evidence="4 11" id="KW-0347">Helicase</keyword>
<evidence type="ECO:0000259" key="10">
    <source>
        <dbReference type="PROSITE" id="PS51194"/>
    </source>
</evidence>
<evidence type="ECO:0000256" key="5">
    <source>
        <dbReference type="ARBA" id="ARBA00022840"/>
    </source>
</evidence>
<dbReference type="SUPFAM" id="SSF52540">
    <property type="entry name" value="P-loop containing nucleoside triphosphate hydrolases"/>
    <property type="match status" value="2"/>
</dbReference>
<dbReference type="InterPro" id="IPR011545">
    <property type="entry name" value="DEAD/DEAH_box_helicase_dom"/>
</dbReference>
<dbReference type="Gene3D" id="2.40.50.140">
    <property type="entry name" value="Nucleic acid-binding proteins"/>
    <property type="match status" value="1"/>
</dbReference>
<dbReference type="EMBL" id="JYHA01000127">
    <property type="protein sequence ID" value="KKB96146.1"/>
    <property type="molecule type" value="Genomic_DNA"/>
</dbReference>
<name>A0A0F5MN43_9RICK</name>
<dbReference type="CDD" id="cd17992">
    <property type="entry name" value="DEXHc_RecG"/>
    <property type="match status" value="1"/>
</dbReference>
<dbReference type="GO" id="GO:0016787">
    <property type="term" value="F:hydrolase activity"/>
    <property type="evidence" value="ECO:0007669"/>
    <property type="project" value="UniProtKB-KW"/>
</dbReference>
<dbReference type="InterPro" id="IPR027417">
    <property type="entry name" value="P-loop_NTPase"/>
</dbReference>
<dbReference type="Gene3D" id="3.40.50.300">
    <property type="entry name" value="P-loop containing nucleotide triphosphate hydrolases"/>
    <property type="match status" value="2"/>
</dbReference>
<dbReference type="GO" id="GO:0006281">
    <property type="term" value="P:DNA repair"/>
    <property type="evidence" value="ECO:0007669"/>
    <property type="project" value="UniProtKB-KW"/>
</dbReference>
<dbReference type="PROSITE" id="PS51192">
    <property type="entry name" value="HELICASE_ATP_BIND_1"/>
    <property type="match status" value="1"/>
</dbReference>
<sequence length="690" mass="77670">MTHKLLETLYQSAKTLTGVGPKSYEALQRIGCTRIIDLIFYLPYNLNQYQYMPDLSKVITGSNIVTKVILDDTNFAKNYHYRNRSNIFKIACSNDTGMIYIIYFNFFPKFLESKMGGEVIIRGKVEKYMGELTMAHPEILSEANAFASEPLYHLTYALVNKQLIDIITNALKTLPKLPEWLPKDIIEQYSFPSFNDAIINSHHPKEIKDFDPQTNIRKRLAFDELLANQLAIMLARGEDARTRPGIAIEYSNILMDKLLAKLPFALTDCQKKAIEEIAKDQRSNLKMRRLIQGDVGSGKTIVALIAMLNVVSCGMQACMMAPTDLLATQHYNFIQSIADDLGIGVAIITGKIKAKQRKILLEQLQNKEIDIVIGTHALFQENVVFANLGLIVIDEQHRFGVEQRTSLANKNPHSDILIMSATPIPRTLTMALYGDISISVIKEKPAQRLPIITSVMPNSKEGELTQSMHKIIDKGEKIYWICPLIEENTDADLEKKSLKAAITRYNELRANFGDVVGLVHGQMANDEKNQVMEDFASGNLKILVATTVIEVGIDVKDATLIIIEHAERFGLSQLHQLRGRVGRSNKQSYCILLYHYPISEIAKARLGVIRSSNDGFYIAEEDLKLRGAGELLGKKQSGVADFKFADIFMHQELLASAVKLARFIVLEDPKLQRTEHQNLKLLLGAFGYQH</sequence>
<dbReference type="InterPro" id="IPR012340">
    <property type="entry name" value="NA-bd_OB-fold"/>
</dbReference>
<gene>
    <name evidence="11" type="primary">recG</name>
    <name evidence="11" type="ORF">SZ25_00771</name>
</gene>
<evidence type="ECO:0000256" key="2">
    <source>
        <dbReference type="ARBA" id="ARBA00022763"/>
    </source>
</evidence>
<proteinExistence type="predicted"/>
<evidence type="ECO:0000313" key="11">
    <source>
        <dbReference type="EMBL" id="KKB96146.1"/>
    </source>
</evidence>
<dbReference type="InterPro" id="IPR033454">
    <property type="entry name" value="RecG_wedge"/>
</dbReference>
<dbReference type="GO" id="GO:0005524">
    <property type="term" value="F:ATP binding"/>
    <property type="evidence" value="ECO:0007669"/>
    <property type="project" value="UniProtKB-KW"/>
</dbReference>
<dbReference type="Pfam" id="PF00271">
    <property type="entry name" value="Helicase_C"/>
    <property type="match status" value="1"/>
</dbReference>
<evidence type="ECO:0000256" key="1">
    <source>
        <dbReference type="ARBA" id="ARBA00022741"/>
    </source>
</evidence>
<keyword evidence="6" id="KW-0238">DNA-binding</keyword>
<dbReference type="InterPro" id="IPR047112">
    <property type="entry name" value="RecG/Mfd"/>
</dbReference>
<dbReference type="NCBIfam" id="NF008165">
    <property type="entry name" value="PRK10917.1-3"/>
    <property type="match status" value="1"/>
</dbReference>
<evidence type="ECO:0000256" key="3">
    <source>
        <dbReference type="ARBA" id="ARBA00022801"/>
    </source>
</evidence>
<dbReference type="PANTHER" id="PTHR47964:SF1">
    <property type="entry name" value="ATP-DEPENDENT DNA HELICASE HOMOLOG RECG, CHLOROPLASTIC"/>
    <property type="match status" value="1"/>
</dbReference>
<keyword evidence="3 11" id="KW-0378">Hydrolase</keyword>
<evidence type="ECO:0000259" key="9">
    <source>
        <dbReference type="PROSITE" id="PS51192"/>
    </source>
</evidence>
<feature type="domain" description="Helicase C-terminal" evidence="10">
    <location>
        <begin position="463"/>
        <end position="624"/>
    </location>
</feature>
<protein>
    <recommendedName>
        <fullName evidence="8">Probable DNA 3'-5' helicase RecG</fullName>
    </recommendedName>
</protein>
<dbReference type="InterPro" id="IPR014001">
    <property type="entry name" value="Helicase_ATP-bd"/>
</dbReference>
<keyword evidence="1" id="KW-0547">Nucleotide-binding</keyword>
<dbReference type="CDD" id="cd04488">
    <property type="entry name" value="RecG_wedge_OBF"/>
    <property type="match status" value="1"/>
</dbReference>
<evidence type="ECO:0000256" key="4">
    <source>
        <dbReference type="ARBA" id="ARBA00022806"/>
    </source>
</evidence>
<keyword evidence="7" id="KW-0234">DNA repair</keyword>
<dbReference type="PANTHER" id="PTHR47964">
    <property type="entry name" value="ATP-DEPENDENT DNA HELICASE HOMOLOG RECG, CHLOROPLASTIC"/>
    <property type="match status" value="1"/>
</dbReference>
<dbReference type="Proteomes" id="UP000033358">
    <property type="component" value="Unassembled WGS sequence"/>
</dbReference>
<dbReference type="Pfam" id="PF17191">
    <property type="entry name" value="RecG_wedge"/>
    <property type="match status" value="1"/>
</dbReference>
<organism evidence="11 12">
    <name type="scientific">Candidatus Arcanibacter lacustris</name>
    <dbReference type="NCBI Taxonomy" id="1607817"/>
    <lineage>
        <taxon>Bacteria</taxon>
        <taxon>Pseudomonadati</taxon>
        <taxon>Pseudomonadota</taxon>
        <taxon>Alphaproteobacteria</taxon>
        <taxon>Rickettsiales</taxon>
        <taxon>Candidatus Arcanibacter</taxon>
    </lineage>
</organism>
<keyword evidence="2" id="KW-0227">DNA damage</keyword>
<dbReference type="SMART" id="SM00487">
    <property type="entry name" value="DEXDc"/>
    <property type="match status" value="1"/>
</dbReference>
<evidence type="ECO:0000256" key="8">
    <source>
        <dbReference type="ARBA" id="ARBA00049819"/>
    </source>
</evidence>
<evidence type="ECO:0000256" key="7">
    <source>
        <dbReference type="ARBA" id="ARBA00023204"/>
    </source>
</evidence>
<dbReference type="Pfam" id="PF00270">
    <property type="entry name" value="DEAD"/>
    <property type="match status" value="1"/>
</dbReference>
<dbReference type="NCBIfam" id="NF008164">
    <property type="entry name" value="PRK10917.1-2"/>
    <property type="match status" value="1"/>
</dbReference>
<dbReference type="PATRIC" id="fig|1607817.3.peg.771"/>
<keyword evidence="5" id="KW-0067">ATP-binding</keyword>
<dbReference type="Pfam" id="PF19833">
    <property type="entry name" value="RecG_dom3_C"/>
    <property type="match status" value="1"/>
</dbReference>
<comment type="caution">
    <text evidence="11">The sequence shown here is derived from an EMBL/GenBank/DDBJ whole genome shotgun (WGS) entry which is preliminary data.</text>
</comment>
<dbReference type="NCBIfam" id="NF008168">
    <property type="entry name" value="PRK10917.2-2"/>
    <property type="match status" value="1"/>
</dbReference>
<dbReference type="SMART" id="SM00490">
    <property type="entry name" value="HELICc"/>
    <property type="match status" value="1"/>
</dbReference>
<dbReference type="SUPFAM" id="SSF50249">
    <property type="entry name" value="Nucleic acid-binding proteins"/>
    <property type="match status" value="1"/>
</dbReference>
<keyword evidence="12" id="KW-1185">Reference proteome</keyword>
<feature type="domain" description="Helicase ATP-binding" evidence="9">
    <location>
        <begin position="280"/>
        <end position="441"/>
    </location>
</feature>
<accession>A0A0F5MN43</accession>
<dbReference type="PROSITE" id="PS51194">
    <property type="entry name" value="HELICASE_CTER"/>
    <property type="match status" value="1"/>
</dbReference>
<evidence type="ECO:0000313" key="12">
    <source>
        <dbReference type="Proteomes" id="UP000033358"/>
    </source>
</evidence>
<dbReference type="AlphaFoldDB" id="A0A0F5MN43"/>
<reference evidence="11 12" key="1">
    <citation type="submission" date="2015-02" db="EMBL/GenBank/DDBJ databases">
        <title>Single cell genomics of a rare environmental alphaproteobacterium provides unique insights into Rickettsiaceae evolution.</title>
        <authorList>
            <person name="Martijn J."/>
            <person name="Schulz F."/>
            <person name="Zaremba-Niedzwiedzka K."/>
            <person name="Viklund J."/>
            <person name="Stepanauskas R."/>
            <person name="Andersson S.G.E."/>
            <person name="Horn M."/>
            <person name="Guy L."/>
            <person name="Ettema T.J.G."/>
        </authorList>
    </citation>
    <scope>NUCLEOTIDE SEQUENCE [LARGE SCALE GENOMIC DNA]</scope>
    <source>
        <strain evidence="11 12">SCGC AAA041-L04</strain>
    </source>
</reference>
<dbReference type="InterPro" id="IPR001650">
    <property type="entry name" value="Helicase_C-like"/>
</dbReference>
<dbReference type="InterPro" id="IPR045562">
    <property type="entry name" value="RecG_dom3_C"/>
</dbReference>
<dbReference type="GO" id="GO:0003678">
    <property type="term" value="F:DNA helicase activity"/>
    <property type="evidence" value="ECO:0007669"/>
    <property type="project" value="TreeGrafter"/>
</dbReference>